<dbReference type="InterPro" id="IPR029033">
    <property type="entry name" value="His_PPase_superfam"/>
</dbReference>
<protein>
    <submittedName>
        <fullName evidence="1">Uncharacterized protein</fullName>
    </submittedName>
</protein>
<dbReference type="EMBL" id="UZAE01009126">
    <property type="protein sequence ID" value="VDO02788.1"/>
    <property type="molecule type" value="Genomic_DNA"/>
</dbReference>
<dbReference type="Gene3D" id="3.40.50.1240">
    <property type="entry name" value="Phosphoglycerate mutase-like"/>
    <property type="match status" value="1"/>
</dbReference>
<dbReference type="AlphaFoldDB" id="A0A3P7VAP7"/>
<evidence type="ECO:0000313" key="2">
    <source>
        <dbReference type="Proteomes" id="UP000278807"/>
    </source>
</evidence>
<accession>A0A3P7VAP7</accession>
<name>A0A3P7VAP7_RODNA</name>
<proteinExistence type="predicted"/>
<evidence type="ECO:0000313" key="1">
    <source>
        <dbReference type="EMBL" id="VDO02788.1"/>
    </source>
</evidence>
<keyword evidence="2" id="KW-1185">Reference proteome</keyword>
<dbReference type="OrthoDB" id="414418at2759"/>
<organism evidence="1 2">
    <name type="scientific">Rodentolepis nana</name>
    <name type="common">Dwarf tapeworm</name>
    <name type="synonym">Hymenolepis nana</name>
    <dbReference type="NCBI Taxonomy" id="102285"/>
    <lineage>
        <taxon>Eukaryota</taxon>
        <taxon>Metazoa</taxon>
        <taxon>Spiralia</taxon>
        <taxon>Lophotrochozoa</taxon>
        <taxon>Platyhelminthes</taxon>
        <taxon>Cestoda</taxon>
        <taxon>Eucestoda</taxon>
        <taxon>Cyclophyllidea</taxon>
        <taxon>Hymenolepididae</taxon>
        <taxon>Rodentolepis</taxon>
    </lineage>
</organism>
<sequence length="168" mass="17748">MGVLNPEGCVTSPSYSFTTGGGAVVSSNSNVFGSSSFYSKLLFRNSRRKSLSTPSAGSSGCSSPAFQMSTASTPSSSASIFGSKCFGNLLGGNGSGTHSAYNLDSGVAIGCQQQQSHKPHRRLFVMRHAERVDICFGRAWITRCIDRRGADLTEVELGISEVLETYPS</sequence>
<reference evidence="1 2" key="1">
    <citation type="submission" date="2018-11" db="EMBL/GenBank/DDBJ databases">
        <authorList>
            <consortium name="Pathogen Informatics"/>
        </authorList>
    </citation>
    <scope>NUCLEOTIDE SEQUENCE [LARGE SCALE GENOMIC DNA]</scope>
</reference>
<dbReference type="Proteomes" id="UP000278807">
    <property type="component" value="Unassembled WGS sequence"/>
</dbReference>
<gene>
    <name evidence="1" type="ORF">HNAJ_LOCUS6928</name>
</gene>